<dbReference type="EMBL" id="JBJXBP010000007">
    <property type="protein sequence ID" value="KAL3818380.1"/>
    <property type="molecule type" value="Genomic_DNA"/>
</dbReference>
<reference evidence="5 6" key="1">
    <citation type="submission" date="2024-12" db="EMBL/GenBank/DDBJ databases">
        <title>The unique morphological basis and parallel evolutionary history of personate flowers in Penstemon.</title>
        <authorList>
            <person name="Depatie T.H."/>
            <person name="Wessinger C.A."/>
        </authorList>
    </citation>
    <scope>NUCLEOTIDE SEQUENCE [LARGE SCALE GENOMIC DNA]</scope>
    <source>
        <strain evidence="5">WTNN_2</strain>
        <tissue evidence="5">Leaf</tissue>
    </source>
</reference>
<evidence type="ECO:0000256" key="3">
    <source>
        <dbReference type="SAM" id="MobiDB-lite"/>
    </source>
</evidence>
<dbReference type="InterPro" id="IPR036028">
    <property type="entry name" value="SH3-like_dom_sf"/>
</dbReference>
<proteinExistence type="predicted"/>
<dbReference type="SUPFAM" id="SSF50044">
    <property type="entry name" value="SH3-domain"/>
    <property type="match status" value="1"/>
</dbReference>
<dbReference type="Proteomes" id="UP001634393">
    <property type="component" value="Unassembled WGS sequence"/>
</dbReference>
<accession>A0ABD3S1R0</accession>
<dbReference type="PANTHER" id="PTHR14167:SF30">
    <property type="entry name" value="SH3 DOMAIN-CONTAINING PROTEIN 1"/>
    <property type="match status" value="1"/>
</dbReference>
<feature type="region of interest" description="Disordered" evidence="3">
    <location>
        <begin position="256"/>
        <end position="297"/>
    </location>
</feature>
<feature type="domain" description="SH3" evidence="4">
    <location>
        <begin position="299"/>
        <end position="358"/>
    </location>
</feature>
<protein>
    <recommendedName>
        <fullName evidence="4">SH3 domain-containing protein</fullName>
    </recommendedName>
</protein>
<dbReference type="InterPro" id="IPR001452">
    <property type="entry name" value="SH3_domain"/>
</dbReference>
<dbReference type="AlphaFoldDB" id="A0ABD3S1R0"/>
<dbReference type="PANTHER" id="PTHR14167">
    <property type="entry name" value="SH3 DOMAIN-CONTAINING"/>
    <property type="match status" value="1"/>
</dbReference>
<feature type="compositionally biased region" description="Basic and acidic residues" evidence="3">
    <location>
        <begin position="267"/>
        <end position="282"/>
    </location>
</feature>
<dbReference type="InterPro" id="IPR050384">
    <property type="entry name" value="Endophilin_SH3RF"/>
</dbReference>
<evidence type="ECO:0000259" key="4">
    <source>
        <dbReference type="PROSITE" id="PS50002"/>
    </source>
</evidence>
<gene>
    <name evidence="5" type="ORF">ACJIZ3_004285</name>
</gene>
<dbReference type="PROSITE" id="PS50002">
    <property type="entry name" value="SH3"/>
    <property type="match status" value="1"/>
</dbReference>
<organism evidence="5 6">
    <name type="scientific">Penstemon smallii</name>
    <dbReference type="NCBI Taxonomy" id="265156"/>
    <lineage>
        <taxon>Eukaryota</taxon>
        <taxon>Viridiplantae</taxon>
        <taxon>Streptophyta</taxon>
        <taxon>Embryophyta</taxon>
        <taxon>Tracheophyta</taxon>
        <taxon>Spermatophyta</taxon>
        <taxon>Magnoliopsida</taxon>
        <taxon>eudicotyledons</taxon>
        <taxon>Gunneridae</taxon>
        <taxon>Pentapetalae</taxon>
        <taxon>asterids</taxon>
        <taxon>lamiids</taxon>
        <taxon>Lamiales</taxon>
        <taxon>Plantaginaceae</taxon>
        <taxon>Cheloneae</taxon>
        <taxon>Penstemon</taxon>
    </lineage>
</organism>
<name>A0ABD3S1R0_9LAMI</name>
<sequence>MEAIKKQASKLREQVARQQQTILRQLGQLGHEGIMFDEADMLRHQQLQNLYKSTRAAKHFQKDIVRGLEGFISTSKKQMEIARKLAEDCCKYGIENQDCGFLLASVASDFGTSHASMEDHRETMLGILGYQVSEPLRALMGSAPLEDARHLTQRYDRMRQEFEIQAAEVIRRQSKSRDSSAESSIKLKSAEKKLTELKSSMLALGREATAAMLSVEDQQQETTFQKLLTMVEAERSYHRNVMAILEKLHSEMILEEQTEDSSLESEIQPRDKNIPSPDHEIVSNRSSNGQGDDGDDKSDTYFIAKVIHPFDAQADGELNLEVDDYVVVRQVGSNGWSEGECNGKAGWFPSAYVEKRCTVPANKLSEQEEGH</sequence>
<evidence type="ECO:0000313" key="6">
    <source>
        <dbReference type="Proteomes" id="UP001634393"/>
    </source>
</evidence>
<dbReference type="Gene3D" id="2.30.30.40">
    <property type="entry name" value="SH3 Domains"/>
    <property type="match status" value="1"/>
</dbReference>
<dbReference type="Gene3D" id="1.20.1270.60">
    <property type="entry name" value="Arfaptin homology (AH) domain/BAR domain"/>
    <property type="match status" value="1"/>
</dbReference>
<keyword evidence="6" id="KW-1185">Reference proteome</keyword>
<evidence type="ECO:0000256" key="2">
    <source>
        <dbReference type="PROSITE-ProRule" id="PRU00192"/>
    </source>
</evidence>
<evidence type="ECO:0000256" key="1">
    <source>
        <dbReference type="ARBA" id="ARBA00022443"/>
    </source>
</evidence>
<evidence type="ECO:0000313" key="5">
    <source>
        <dbReference type="EMBL" id="KAL3818380.1"/>
    </source>
</evidence>
<comment type="caution">
    <text evidence="5">The sequence shown here is derived from an EMBL/GenBank/DDBJ whole genome shotgun (WGS) entry which is preliminary data.</text>
</comment>
<dbReference type="SUPFAM" id="SSF103657">
    <property type="entry name" value="BAR/IMD domain-like"/>
    <property type="match status" value="1"/>
</dbReference>
<keyword evidence="1 2" id="KW-0728">SH3 domain</keyword>
<dbReference type="Pfam" id="PF14604">
    <property type="entry name" value="SH3_9"/>
    <property type="match status" value="1"/>
</dbReference>
<dbReference type="InterPro" id="IPR027267">
    <property type="entry name" value="AH/BAR_dom_sf"/>
</dbReference>
<dbReference type="SMART" id="SM00326">
    <property type="entry name" value="SH3"/>
    <property type="match status" value="1"/>
</dbReference>